<reference evidence="3" key="1">
    <citation type="journal article" date="2020" name="J Insects Food Feed">
        <title>The yellow mealworm (Tenebrio molitor) genome: a resource for the emerging insects as food and feed industry.</title>
        <authorList>
            <person name="Eriksson T."/>
            <person name="Andere A."/>
            <person name="Kelstrup H."/>
            <person name="Emery V."/>
            <person name="Picard C."/>
        </authorList>
    </citation>
    <scope>NUCLEOTIDE SEQUENCE</scope>
    <source>
        <strain evidence="3">Stoneville</strain>
        <tissue evidence="3">Whole head</tissue>
    </source>
</reference>
<dbReference type="Pfam" id="PF08205">
    <property type="entry name" value="C2-set_2"/>
    <property type="match status" value="1"/>
</dbReference>
<dbReference type="InterPro" id="IPR007110">
    <property type="entry name" value="Ig-like_dom"/>
</dbReference>
<sequence length="311" mass="34764">MDVNQNNCQSCHLISRNGFIIRKIMSSQICCKCMGNVITLSECICSVQRVLQSDFRKDTILGQTVGVVTGREWSHSEAVVFKICSLSLSAAIMRWKSGKPAFAVEVYFSNRFSAIATLPKSLQCWVVSRTRNQLLHGSLRSDHDFRQTGIPPEQPTILDKWGRQLNGTVGPHEEGDDITLTCRTVGGHPQPVVRWLVNAEMVDDQYEHNAGDVIENRLVKTSISRKDLDAIFTCQAVNTILTEPKVTSVVLDLLLKPLTAKILKMVTPLVADKRYEVTCESAGSRPPAVITWYKGKRPLRRTKVITVLFVP</sequence>
<comment type="caution">
    <text evidence="3">The sequence shown here is derived from an EMBL/GenBank/DDBJ whole genome shotgun (WGS) entry which is preliminary data.</text>
</comment>
<dbReference type="Gene3D" id="2.60.40.10">
    <property type="entry name" value="Immunoglobulins"/>
    <property type="match status" value="2"/>
</dbReference>
<gene>
    <name evidence="3" type="ORF">GEV33_005191</name>
</gene>
<dbReference type="Pfam" id="PF13927">
    <property type="entry name" value="Ig_3"/>
    <property type="match status" value="1"/>
</dbReference>
<dbReference type="PROSITE" id="PS50835">
    <property type="entry name" value="IG_LIKE"/>
    <property type="match status" value="1"/>
</dbReference>
<dbReference type="PANTHER" id="PTHR23278">
    <property type="entry name" value="SIDESTEP PROTEIN"/>
    <property type="match status" value="1"/>
</dbReference>
<dbReference type="InterPro" id="IPR013162">
    <property type="entry name" value="CD80_C2-set"/>
</dbReference>
<dbReference type="InterPro" id="IPR013783">
    <property type="entry name" value="Ig-like_fold"/>
</dbReference>
<organism evidence="3 4">
    <name type="scientific">Tenebrio molitor</name>
    <name type="common">Yellow mealworm beetle</name>
    <dbReference type="NCBI Taxonomy" id="7067"/>
    <lineage>
        <taxon>Eukaryota</taxon>
        <taxon>Metazoa</taxon>
        <taxon>Ecdysozoa</taxon>
        <taxon>Arthropoda</taxon>
        <taxon>Hexapoda</taxon>
        <taxon>Insecta</taxon>
        <taxon>Pterygota</taxon>
        <taxon>Neoptera</taxon>
        <taxon>Endopterygota</taxon>
        <taxon>Coleoptera</taxon>
        <taxon>Polyphaga</taxon>
        <taxon>Cucujiformia</taxon>
        <taxon>Tenebrionidae</taxon>
        <taxon>Tenebrio</taxon>
    </lineage>
</organism>
<accession>A0A8J6HF21</accession>
<reference evidence="3" key="2">
    <citation type="submission" date="2021-08" db="EMBL/GenBank/DDBJ databases">
        <authorList>
            <person name="Eriksson T."/>
        </authorList>
    </citation>
    <scope>NUCLEOTIDE SEQUENCE</scope>
    <source>
        <strain evidence="3">Stoneville</strain>
        <tissue evidence="3">Whole head</tissue>
    </source>
</reference>
<dbReference type="AlphaFoldDB" id="A0A8J6HF21"/>
<proteinExistence type="predicted"/>
<evidence type="ECO:0000313" key="3">
    <source>
        <dbReference type="EMBL" id="KAH0817600.1"/>
    </source>
</evidence>
<evidence type="ECO:0000259" key="2">
    <source>
        <dbReference type="PROSITE" id="PS50835"/>
    </source>
</evidence>
<name>A0A8J6HF21_TENMO</name>
<dbReference type="Proteomes" id="UP000719412">
    <property type="component" value="Unassembled WGS sequence"/>
</dbReference>
<keyword evidence="1" id="KW-1015">Disulfide bond</keyword>
<evidence type="ECO:0000313" key="4">
    <source>
        <dbReference type="Proteomes" id="UP000719412"/>
    </source>
</evidence>
<feature type="domain" description="Ig-like" evidence="2">
    <location>
        <begin position="155"/>
        <end position="247"/>
    </location>
</feature>
<dbReference type="PANTHER" id="PTHR23278:SF31">
    <property type="entry name" value="SIDESTEP II, ISOFORM A"/>
    <property type="match status" value="1"/>
</dbReference>
<protein>
    <recommendedName>
        <fullName evidence="2">Ig-like domain-containing protein</fullName>
    </recommendedName>
</protein>
<dbReference type="SUPFAM" id="SSF48726">
    <property type="entry name" value="Immunoglobulin"/>
    <property type="match status" value="2"/>
</dbReference>
<keyword evidence="4" id="KW-1185">Reference proteome</keyword>
<dbReference type="EMBL" id="JABDTM020019175">
    <property type="protein sequence ID" value="KAH0817600.1"/>
    <property type="molecule type" value="Genomic_DNA"/>
</dbReference>
<evidence type="ECO:0000256" key="1">
    <source>
        <dbReference type="ARBA" id="ARBA00023157"/>
    </source>
</evidence>
<dbReference type="InterPro" id="IPR036179">
    <property type="entry name" value="Ig-like_dom_sf"/>
</dbReference>